<dbReference type="Gene3D" id="2.60.120.330">
    <property type="entry name" value="B-lactam Antibiotic, Isopenicillin N Synthase, Chain"/>
    <property type="match status" value="1"/>
</dbReference>
<evidence type="ECO:0000256" key="2">
    <source>
        <dbReference type="ARBA" id="ARBA00022964"/>
    </source>
</evidence>
<dbReference type="InterPro" id="IPR044861">
    <property type="entry name" value="IPNS-like_FE2OG_OXY"/>
</dbReference>
<dbReference type="PANTHER" id="PTHR47990">
    <property type="entry name" value="2-OXOGLUTARATE (2OG) AND FE(II)-DEPENDENT OXYGENASE SUPERFAMILY PROTEIN-RELATED"/>
    <property type="match status" value="1"/>
</dbReference>
<dbReference type="Pfam" id="PF14226">
    <property type="entry name" value="DIOX_N"/>
    <property type="match status" value="1"/>
</dbReference>
<dbReference type="Pfam" id="PF03171">
    <property type="entry name" value="2OG-FeII_Oxy"/>
    <property type="match status" value="1"/>
</dbReference>
<reference evidence="10" key="1">
    <citation type="journal article" date="2020" name="Nat. Genet.">
        <title>Genomic diversifications of five Gossypium allopolyploid species and their impact on cotton improvement.</title>
        <authorList>
            <person name="Chen Z.J."/>
            <person name="Sreedasyam A."/>
            <person name="Ando A."/>
            <person name="Song Q."/>
            <person name="De Santiago L.M."/>
            <person name="Hulse-Kemp A.M."/>
            <person name="Ding M."/>
            <person name="Ye W."/>
            <person name="Kirkbride R.C."/>
            <person name="Jenkins J."/>
            <person name="Plott C."/>
            <person name="Lovell J."/>
            <person name="Lin Y.M."/>
            <person name="Vaughn R."/>
            <person name="Liu B."/>
            <person name="Simpson S."/>
            <person name="Scheffler B.E."/>
            <person name="Wen L."/>
            <person name="Saski C.A."/>
            <person name="Grover C.E."/>
            <person name="Hu G."/>
            <person name="Conover J.L."/>
            <person name="Carlson J.W."/>
            <person name="Shu S."/>
            <person name="Boston L.B."/>
            <person name="Williams M."/>
            <person name="Peterson D.G."/>
            <person name="McGee K."/>
            <person name="Jones D.C."/>
            <person name="Wendel J.F."/>
            <person name="Stelly D.M."/>
            <person name="Grimwood J."/>
            <person name="Schmutz J."/>
        </authorList>
    </citation>
    <scope>NUCLEOTIDE SEQUENCE [LARGE SCALE GENOMIC DNA]</scope>
    <source>
        <strain evidence="10">cv. TM-1</strain>
    </source>
</reference>
<evidence type="ECO:0000256" key="3">
    <source>
        <dbReference type="ARBA" id="ARBA00023002"/>
    </source>
</evidence>
<dbReference type="GO" id="GO:0046872">
    <property type="term" value="F:metal ion binding"/>
    <property type="evidence" value="ECO:0007669"/>
    <property type="project" value="UniProtKB-KW"/>
</dbReference>
<keyword evidence="4 8" id="KW-0408">Iron</keyword>
<feature type="domain" description="Fe2OG dioxygenase" evidence="9">
    <location>
        <begin position="202"/>
        <end position="301"/>
    </location>
</feature>
<dbReference type="STRING" id="3635.A0A1U8HP51"/>
<keyword evidence="1 8" id="KW-0479">Metal-binding</keyword>
<dbReference type="KEGG" id="ghi:107886345"/>
<dbReference type="InterPro" id="IPR005123">
    <property type="entry name" value="Oxoglu/Fe-dep_dioxygenase_dom"/>
</dbReference>
<dbReference type="SUPFAM" id="SSF51197">
    <property type="entry name" value="Clavaminate synthase-like"/>
    <property type="match status" value="1"/>
</dbReference>
<comment type="similarity">
    <text evidence="6">Belongs to the iron/ascorbate-dependent oxidoreductase family. GA2OX subfamily.</text>
</comment>
<dbReference type="Proteomes" id="UP000818029">
    <property type="component" value="Chromosome A03"/>
</dbReference>
<evidence type="ECO:0000313" key="11">
    <source>
        <dbReference type="RefSeq" id="XP_016665753.1"/>
    </source>
</evidence>
<dbReference type="InterPro" id="IPR050231">
    <property type="entry name" value="Iron_ascorbate_oxido_reductase"/>
</dbReference>
<evidence type="ECO:0000259" key="9">
    <source>
        <dbReference type="PROSITE" id="PS51471"/>
    </source>
</evidence>
<evidence type="ECO:0000256" key="8">
    <source>
        <dbReference type="RuleBase" id="RU003682"/>
    </source>
</evidence>
<evidence type="ECO:0000256" key="4">
    <source>
        <dbReference type="ARBA" id="ARBA00023004"/>
    </source>
</evidence>
<reference evidence="11" key="2">
    <citation type="submission" date="2025-08" db="UniProtKB">
        <authorList>
            <consortium name="RefSeq"/>
        </authorList>
    </citation>
    <scope>IDENTIFICATION</scope>
</reference>
<keyword evidence="2" id="KW-0223">Dioxygenase</keyword>
<dbReference type="GO" id="GO:0045543">
    <property type="term" value="F:gibberellin 2-beta-dioxygenase activity"/>
    <property type="evidence" value="ECO:0007669"/>
    <property type="project" value="UniProtKB-EC"/>
</dbReference>
<dbReference type="OrthoDB" id="288590at2759"/>
<dbReference type="RefSeq" id="XP_016665753.1">
    <property type="nucleotide sequence ID" value="XM_016810264.2"/>
</dbReference>
<dbReference type="InterPro" id="IPR027443">
    <property type="entry name" value="IPNS-like_sf"/>
</dbReference>
<dbReference type="GO" id="GO:0009685">
    <property type="term" value="P:gibberellin metabolic process"/>
    <property type="evidence" value="ECO:0007669"/>
    <property type="project" value="UniProtKB-ARBA"/>
</dbReference>
<gene>
    <name evidence="11" type="primary">LOC107886345</name>
</gene>
<evidence type="ECO:0000256" key="6">
    <source>
        <dbReference type="ARBA" id="ARBA00061282"/>
    </source>
</evidence>
<dbReference type="SMR" id="A0A1U8HP51"/>
<evidence type="ECO:0000256" key="7">
    <source>
        <dbReference type="ARBA" id="ARBA00066708"/>
    </source>
</evidence>
<dbReference type="InterPro" id="IPR026992">
    <property type="entry name" value="DIOX_N"/>
</dbReference>
<accession>A0A1U8HP51</accession>
<dbReference type="FunFam" id="2.60.120.330:FF:000021">
    <property type="entry name" value="Gibberellin 2-beta-dioxygenase 8"/>
    <property type="match status" value="1"/>
</dbReference>
<evidence type="ECO:0000256" key="1">
    <source>
        <dbReference type="ARBA" id="ARBA00022723"/>
    </source>
</evidence>
<dbReference type="GO" id="GO:0016706">
    <property type="term" value="F:2-oxoglutarate-dependent dioxygenase activity"/>
    <property type="evidence" value="ECO:0000318"/>
    <property type="project" value="GO_Central"/>
</dbReference>
<name>A0A1U8HP51_GOSHI</name>
<dbReference type="AlphaFoldDB" id="A0A1U8HP51"/>
<keyword evidence="10" id="KW-1185">Reference proteome</keyword>
<keyword evidence="3 8" id="KW-0560">Oxidoreductase</keyword>
<protein>
    <recommendedName>
        <fullName evidence="7">gibberellin 2beta-dioxygenase</fullName>
        <ecNumber evidence="7">1.14.11.13</ecNumber>
    </recommendedName>
</protein>
<sequence>MHLTSRKYIFISIAMTNSDPPLLNHYGAIFSSHSPQLDVTKNRLVIEECQLPLIDLSGLSNHDETVRRACVAAICGASSEWGFFQVLNHGISPQLVEKMRSEQVKLFKIPFERKASCGLLNNSYRWGSPRSTCPKQFSWSEAFHIPLTKVSDEACYGEFISLRAVMIEFAAAMSKLAGFLGSVLTANLGHGKEVIKNLCDEGTCFLRLNHYAACPISPEILGLVRHIDSDFLTILCQDQVGGLQLMKDSKWVTVKPNRDALIVNIGDLFQAWSNGVYKSVEHKVVTNAKMERYSIAYFLCPSYDSSIGSFKEPSIYRKFTFREYRDQVQEDVRKTGYKVGLPRFLVSGRGDLITGNME</sequence>
<dbReference type="PROSITE" id="PS51471">
    <property type="entry name" value="FE2OG_OXY"/>
    <property type="match status" value="1"/>
</dbReference>
<proteinExistence type="inferred from homology"/>
<dbReference type="GeneID" id="107886345"/>
<comment type="catalytic activity">
    <reaction evidence="5">
        <text>gibberellin A1 + 2-oxoglutarate + O2 = gibberellin A8 + succinate + CO2</text>
        <dbReference type="Rhea" id="RHEA:15005"/>
        <dbReference type="ChEBI" id="CHEBI:15379"/>
        <dbReference type="ChEBI" id="CHEBI:16526"/>
        <dbReference type="ChEBI" id="CHEBI:16810"/>
        <dbReference type="ChEBI" id="CHEBI:30031"/>
        <dbReference type="ChEBI" id="CHEBI:58524"/>
        <dbReference type="ChEBI" id="CHEBI:58594"/>
        <dbReference type="EC" id="1.14.11.13"/>
    </reaction>
</comment>
<organism evidence="10 11">
    <name type="scientific">Gossypium hirsutum</name>
    <name type="common">Upland cotton</name>
    <name type="synonym">Gossypium mexicanum</name>
    <dbReference type="NCBI Taxonomy" id="3635"/>
    <lineage>
        <taxon>Eukaryota</taxon>
        <taxon>Viridiplantae</taxon>
        <taxon>Streptophyta</taxon>
        <taxon>Embryophyta</taxon>
        <taxon>Tracheophyta</taxon>
        <taxon>Spermatophyta</taxon>
        <taxon>Magnoliopsida</taxon>
        <taxon>eudicotyledons</taxon>
        <taxon>Gunneridae</taxon>
        <taxon>Pentapetalae</taxon>
        <taxon>rosids</taxon>
        <taxon>malvids</taxon>
        <taxon>Malvales</taxon>
        <taxon>Malvaceae</taxon>
        <taxon>Malvoideae</taxon>
        <taxon>Gossypium</taxon>
    </lineage>
</organism>
<dbReference type="PaxDb" id="3635-A0A1U8HP51"/>
<evidence type="ECO:0000313" key="10">
    <source>
        <dbReference type="Proteomes" id="UP000818029"/>
    </source>
</evidence>
<evidence type="ECO:0000256" key="5">
    <source>
        <dbReference type="ARBA" id="ARBA00052204"/>
    </source>
</evidence>
<dbReference type="EC" id="1.14.11.13" evidence="7"/>